<name>A0A5C6FHE3_9BACT</name>
<proteinExistence type="predicted"/>
<dbReference type="Proteomes" id="UP000318288">
    <property type="component" value="Unassembled WGS sequence"/>
</dbReference>
<reference evidence="1 2" key="1">
    <citation type="submission" date="2019-02" db="EMBL/GenBank/DDBJ databases">
        <title>Deep-cultivation of Planctomycetes and their phenomic and genomic characterization uncovers novel biology.</title>
        <authorList>
            <person name="Wiegand S."/>
            <person name="Jogler M."/>
            <person name="Boedeker C."/>
            <person name="Pinto D."/>
            <person name="Vollmers J."/>
            <person name="Rivas-Marin E."/>
            <person name="Kohn T."/>
            <person name="Peeters S.H."/>
            <person name="Heuer A."/>
            <person name="Rast P."/>
            <person name="Oberbeckmann S."/>
            <person name="Bunk B."/>
            <person name="Jeske O."/>
            <person name="Meyerdierks A."/>
            <person name="Storesund J.E."/>
            <person name="Kallscheuer N."/>
            <person name="Luecker S."/>
            <person name="Lage O.M."/>
            <person name="Pohl T."/>
            <person name="Merkel B.J."/>
            <person name="Hornburger P."/>
            <person name="Mueller R.-W."/>
            <person name="Bruemmer F."/>
            <person name="Labrenz M."/>
            <person name="Spormann A.M."/>
            <person name="Op Den Camp H."/>
            <person name="Overmann J."/>
            <person name="Amann R."/>
            <person name="Jetten M.S.M."/>
            <person name="Mascher T."/>
            <person name="Medema M.H."/>
            <person name="Devos D.P."/>
            <person name="Kaster A.-K."/>
            <person name="Ovreas L."/>
            <person name="Rohde M."/>
            <person name="Galperin M.Y."/>
            <person name="Jogler C."/>
        </authorList>
    </citation>
    <scope>NUCLEOTIDE SEQUENCE [LARGE SCALE GENOMIC DNA]</scope>
    <source>
        <strain evidence="1 2">Poly51</strain>
    </source>
</reference>
<evidence type="ECO:0000313" key="2">
    <source>
        <dbReference type="Proteomes" id="UP000318288"/>
    </source>
</evidence>
<comment type="caution">
    <text evidence="1">The sequence shown here is derived from an EMBL/GenBank/DDBJ whole genome shotgun (WGS) entry which is preliminary data.</text>
</comment>
<dbReference type="AlphaFoldDB" id="A0A5C6FHE3"/>
<evidence type="ECO:0000313" key="1">
    <source>
        <dbReference type="EMBL" id="TWU59963.1"/>
    </source>
</evidence>
<protein>
    <submittedName>
        <fullName evidence="1">Uncharacterized protein</fullName>
    </submittedName>
</protein>
<gene>
    <name evidence="1" type="ORF">Poly51_02360</name>
</gene>
<sequence length="142" mass="16000">MITKESDPPALRVHAIVMQILEFIDAEELHGLIWWRTDGEYAPITFWTNSNDLLAWGCADGEEINEETLPLLKRSVEDCKAIDPVCGAITGCELFACRMNKMRPQGAAYPKERELWHLFDACGPEREVGTGNPYKPGEYKSA</sequence>
<dbReference type="OrthoDB" id="9978704at2"/>
<dbReference type="EMBL" id="SJPW01000001">
    <property type="protein sequence ID" value="TWU59963.1"/>
    <property type="molecule type" value="Genomic_DNA"/>
</dbReference>
<accession>A0A5C6FHE3</accession>
<keyword evidence="2" id="KW-1185">Reference proteome</keyword>
<dbReference type="RefSeq" id="WP_146453518.1">
    <property type="nucleotide sequence ID" value="NZ_SJPW01000001.1"/>
</dbReference>
<organism evidence="1 2">
    <name type="scientific">Rubripirellula tenax</name>
    <dbReference type="NCBI Taxonomy" id="2528015"/>
    <lineage>
        <taxon>Bacteria</taxon>
        <taxon>Pseudomonadati</taxon>
        <taxon>Planctomycetota</taxon>
        <taxon>Planctomycetia</taxon>
        <taxon>Pirellulales</taxon>
        <taxon>Pirellulaceae</taxon>
        <taxon>Rubripirellula</taxon>
    </lineage>
</organism>